<feature type="region of interest" description="Disordered" evidence="1">
    <location>
        <begin position="156"/>
        <end position="179"/>
    </location>
</feature>
<gene>
    <name evidence="2" type="ORF">LRS1606.264</name>
</gene>
<evidence type="ECO:0000313" key="2">
    <source>
        <dbReference type="EMBL" id="AIU93698.1"/>
    </source>
</evidence>
<feature type="region of interest" description="Disordered" evidence="1">
    <location>
        <begin position="1"/>
        <end position="25"/>
    </location>
</feature>
<accession>A0A097SQ92</accession>
<evidence type="ECO:0000256" key="1">
    <source>
        <dbReference type="SAM" id="MobiDB-lite"/>
    </source>
</evidence>
<geneLocation type="plasmid" evidence="2">
    <name>pNSL1</name>
</geneLocation>
<dbReference type="EMBL" id="KJ605395">
    <property type="protein sequence ID" value="AIU93698.1"/>
    <property type="molecule type" value="Genomic_DNA"/>
</dbReference>
<organism evidence="2">
    <name type="scientific">Rhodococcus sp. NS1</name>
    <dbReference type="NCBI Taxonomy" id="402236"/>
    <lineage>
        <taxon>Bacteria</taxon>
        <taxon>Bacillati</taxon>
        <taxon>Actinomycetota</taxon>
        <taxon>Actinomycetes</taxon>
        <taxon>Mycobacteriales</taxon>
        <taxon>Nocardiaceae</taxon>
        <taxon>Rhodococcus</taxon>
    </lineage>
</organism>
<reference evidence="2" key="1">
    <citation type="submission" date="2014-03" db="EMBL/GenBank/DDBJ databases">
        <authorList>
            <person name="Zhang G."/>
            <person name="Zhu L."/>
            <person name="Fang P."/>
        </authorList>
    </citation>
    <scope>NUCLEOTIDE SEQUENCE</scope>
    <source>
        <strain evidence="2">NS1</strain>
        <plasmid evidence="2">pNSL1</plasmid>
    </source>
</reference>
<dbReference type="AlphaFoldDB" id="A0A097SQ92"/>
<protein>
    <submittedName>
        <fullName evidence="2">Uncharacterized protein</fullName>
    </submittedName>
</protein>
<keyword evidence="2" id="KW-0614">Plasmid</keyword>
<sequence length="179" mass="20047">MSTPATTTPPPAANGSVRGQVLRPPTTCRVTHRRRRPSIIDVTCSYINPDHIRSIAVLYPPRGTKVPSRESSVLPAHDKHTFGHIVPQGLIAVFTVRYPRRRFPGNEHDLIADLSYSRETTCEDEMLDDTRPVLLGYMRGPRIESQDVDLDRHTIAGGRVQQSRRDPRGLNFSADTVSK</sequence>
<name>A0A097SQ92_9NOCA</name>
<proteinExistence type="predicted"/>